<keyword evidence="9" id="KW-1185">Reference proteome</keyword>
<dbReference type="InterPro" id="IPR011006">
    <property type="entry name" value="CheY-like_superfamily"/>
</dbReference>
<feature type="domain" description="HTH luxR-type" evidence="6">
    <location>
        <begin position="152"/>
        <end position="217"/>
    </location>
</feature>
<keyword evidence="4" id="KW-0804">Transcription</keyword>
<dbReference type="InterPro" id="IPR058245">
    <property type="entry name" value="NreC/VraR/RcsB-like_REC"/>
</dbReference>
<dbReference type="GO" id="GO:0000160">
    <property type="term" value="P:phosphorelay signal transduction system"/>
    <property type="evidence" value="ECO:0007669"/>
    <property type="project" value="InterPro"/>
</dbReference>
<evidence type="ECO:0000256" key="3">
    <source>
        <dbReference type="ARBA" id="ARBA00023125"/>
    </source>
</evidence>
<dbReference type="RefSeq" id="WP_095074335.1">
    <property type="nucleotide sequence ID" value="NZ_LT899436.1"/>
</dbReference>
<dbReference type="PANTHER" id="PTHR43214:SF41">
    <property type="entry name" value="NITRATE_NITRITE RESPONSE REGULATOR PROTEIN NARP"/>
    <property type="match status" value="1"/>
</dbReference>
<evidence type="ECO:0000256" key="5">
    <source>
        <dbReference type="PROSITE-ProRule" id="PRU00169"/>
    </source>
</evidence>
<feature type="domain" description="Response regulatory" evidence="7">
    <location>
        <begin position="6"/>
        <end position="122"/>
    </location>
</feature>
<organism evidence="8 9">
    <name type="scientific">Tenacibaculum jejuense</name>
    <dbReference type="NCBI Taxonomy" id="584609"/>
    <lineage>
        <taxon>Bacteria</taxon>
        <taxon>Pseudomonadati</taxon>
        <taxon>Bacteroidota</taxon>
        <taxon>Flavobacteriia</taxon>
        <taxon>Flavobacteriales</taxon>
        <taxon>Flavobacteriaceae</taxon>
        <taxon>Tenacibaculum</taxon>
    </lineage>
</organism>
<dbReference type="PROSITE" id="PS50110">
    <property type="entry name" value="RESPONSE_REGULATORY"/>
    <property type="match status" value="1"/>
</dbReference>
<proteinExistence type="predicted"/>
<dbReference type="GO" id="GO:0003677">
    <property type="term" value="F:DNA binding"/>
    <property type="evidence" value="ECO:0007669"/>
    <property type="project" value="UniProtKB-KW"/>
</dbReference>
<dbReference type="AlphaFoldDB" id="A0A238UFN6"/>
<dbReference type="CDD" id="cd06170">
    <property type="entry name" value="LuxR_C_like"/>
    <property type="match status" value="1"/>
</dbReference>
<dbReference type="SUPFAM" id="SSF52172">
    <property type="entry name" value="CheY-like"/>
    <property type="match status" value="1"/>
</dbReference>
<dbReference type="PROSITE" id="PS50043">
    <property type="entry name" value="HTH_LUXR_2"/>
    <property type="match status" value="1"/>
</dbReference>
<dbReference type="InterPro" id="IPR016032">
    <property type="entry name" value="Sig_transdc_resp-reg_C-effctor"/>
</dbReference>
<reference evidence="8 9" key="1">
    <citation type="submission" date="2017-07" db="EMBL/GenBank/DDBJ databases">
        <authorList>
            <person name="Sun Z.S."/>
            <person name="Albrecht U."/>
            <person name="Echele G."/>
            <person name="Lee C.C."/>
        </authorList>
    </citation>
    <scope>NUCLEOTIDE SEQUENCE [LARGE SCALE GENOMIC DNA]</scope>
    <source>
        <strain evidence="9">type strain: KCTC 22618</strain>
    </source>
</reference>
<accession>A0A238UFN6</accession>
<keyword evidence="2" id="KW-0805">Transcription regulation</keyword>
<sequence length="219" mass="24548">MINKIKVHIADDHQIIIDGISALIKTEDQIELEGYSLTGKDVVEWSRTKKADVLVLDINMPKLDGIGVLKAFKNRNVDQKTIILSGLSDPKIVQEMISLGARGFIEKSSASDHIIKAIKAVHRGEKYYSDNIKESLLDLYINDTKTDDAIKSSAVIEPLTEREIEVLKLITQELSTSEIAKKLDLTVKTIETHRRNLYKKLKVKNVVGLAIYAVKNNIV</sequence>
<evidence type="ECO:0000256" key="1">
    <source>
        <dbReference type="ARBA" id="ARBA00022553"/>
    </source>
</evidence>
<dbReference type="Proteomes" id="UP000215214">
    <property type="component" value="Chromosome TJEJU"/>
</dbReference>
<keyword evidence="3" id="KW-0238">DNA-binding</keyword>
<dbReference type="InterPro" id="IPR001789">
    <property type="entry name" value="Sig_transdc_resp-reg_receiver"/>
</dbReference>
<dbReference type="OrthoDB" id="9795108at2"/>
<evidence type="ECO:0000313" key="9">
    <source>
        <dbReference type="Proteomes" id="UP000215214"/>
    </source>
</evidence>
<dbReference type="Pfam" id="PF00196">
    <property type="entry name" value="GerE"/>
    <property type="match status" value="1"/>
</dbReference>
<keyword evidence="1 5" id="KW-0597">Phosphoprotein</keyword>
<dbReference type="GO" id="GO:0006355">
    <property type="term" value="P:regulation of DNA-templated transcription"/>
    <property type="evidence" value="ECO:0007669"/>
    <property type="project" value="InterPro"/>
</dbReference>
<feature type="modified residue" description="4-aspartylphosphate" evidence="5">
    <location>
        <position position="57"/>
    </location>
</feature>
<dbReference type="SUPFAM" id="SSF46894">
    <property type="entry name" value="C-terminal effector domain of the bipartite response regulators"/>
    <property type="match status" value="1"/>
</dbReference>
<dbReference type="EMBL" id="LT899436">
    <property type="protein sequence ID" value="SNR17264.1"/>
    <property type="molecule type" value="Genomic_DNA"/>
</dbReference>
<dbReference type="Gene3D" id="3.40.50.2300">
    <property type="match status" value="1"/>
</dbReference>
<dbReference type="InterPro" id="IPR000792">
    <property type="entry name" value="Tscrpt_reg_LuxR_C"/>
</dbReference>
<evidence type="ECO:0000256" key="4">
    <source>
        <dbReference type="ARBA" id="ARBA00023163"/>
    </source>
</evidence>
<dbReference type="PANTHER" id="PTHR43214">
    <property type="entry name" value="TWO-COMPONENT RESPONSE REGULATOR"/>
    <property type="match status" value="1"/>
</dbReference>
<dbReference type="SMART" id="SM00421">
    <property type="entry name" value="HTH_LUXR"/>
    <property type="match status" value="1"/>
</dbReference>
<dbReference type="SMART" id="SM00448">
    <property type="entry name" value="REC"/>
    <property type="match status" value="1"/>
</dbReference>
<dbReference type="KEGG" id="tje:TJEJU_3621"/>
<gene>
    <name evidence="8" type="ORF">TJEJU_3621</name>
</gene>
<dbReference type="InterPro" id="IPR039420">
    <property type="entry name" value="WalR-like"/>
</dbReference>
<name>A0A238UFN6_9FLAO</name>
<evidence type="ECO:0000259" key="7">
    <source>
        <dbReference type="PROSITE" id="PS50110"/>
    </source>
</evidence>
<dbReference type="CDD" id="cd17535">
    <property type="entry name" value="REC_NarL-like"/>
    <property type="match status" value="1"/>
</dbReference>
<evidence type="ECO:0000256" key="2">
    <source>
        <dbReference type="ARBA" id="ARBA00023015"/>
    </source>
</evidence>
<protein>
    <submittedName>
        <fullName evidence="8">Two-component system response regulator, LuxR family</fullName>
    </submittedName>
</protein>
<dbReference type="PRINTS" id="PR00038">
    <property type="entry name" value="HTHLUXR"/>
</dbReference>
<evidence type="ECO:0000313" key="8">
    <source>
        <dbReference type="EMBL" id="SNR17264.1"/>
    </source>
</evidence>
<evidence type="ECO:0000259" key="6">
    <source>
        <dbReference type="PROSITE" id="PS50043"/>
    </source>
</evidence>
<dbReference type="Pfam" id="PF00072">
    <property type="entry name" value="Response_reg"/>
    <property type="match status" value="1"/>
</dbReference>